<evidence type="ECO:0000313" key="12">
    <source>
        <dbReference type="Proteomes" id="UP000233417"/>
    </source>
</evidence>
<dbReference type="Pfam" id="PF00270">
    <property type="entry name" value="DEAD"/>
    <property type="match status" value="1"/>
</dbReference>
<dbReference type="InterPro" id="IPR027417">
    <property type="entry name" value="P-loop_NTPase"/>
</dbReference>
<dbReference type="InterPro" id="IPR047112">
    <property type="entry name" value="RecG/Mfd"/>
</dbReference>
<evidence type="ECO:0000256" key="6">
    <source>
        <dbReference type="ARBA" id="ARBA00023125"/>
    </source>
</evidence>
<evidence type="ECO:0000256" key="4">
    <source>
        <dbReference type="ARBA" id="ARBA00022806"/>
    </source>
</evidence>
<dbReference type="SUPFAM" id="SSF52540">
    <property type="entry name" value="P-loop containing nucleoside triphosphate hydrolases"/>
    <property type="match status" value="2"/>
</dbReference>
<dbReference type="Pfam" id="PF17191">
    <property type="entry name" value="RecG_wedge"/>
    <property type="match status" value="1"/>
</dbReference>
<keyword evidence="7" id="KW-0234">DNA repair</keyword>
<dbReference type="PANTHER" id="PTHR47964">
    <property type="entry name" value="ATP-DEPENDENT DNA HELICASE HOMOLOG RECG, CHLOROPLASTIC"/>
    <property type="match status" value="1"/>
</dbReference>
<evidence type="ECO:0000313" key="11">
    <source>
        <dbReference type="EMBL" id="PKN02918.1"/>
    </source>
</evidence>
<dbReference type="InterPro" id="IPR012340">
    <property type="entry name" value="NA-bd_OB-fold"/>
</dbReference>
<keyword evidence="6" id="KW-0238">DNA-binding</keyword>
<feature type="domain" description="Helicase C-terminal" evidence="10">
    <location>
        <begin position="465"/>
        <end position="614"/>
    </location>
</feature>
<sequence length="670" mass="76926">MPNLTATTPLTEIKGVGKAQSLKFSKLGIENIRDLLFHIPFRYRDTSEILSINDFKIIQEGTFLGQIVEAKNIYTRSRKVLTKVKISDANASLDISFFNQSYITKTFKIGDWYIFDGKITEKGKNKNIYNPKYEKYTGDISEQKHLGKIIGIYHETEGLSSRNIRNILTSIKSDIKEIVEEPLPKNIEKDILTLPSCIKTVHFPKDRNDLVPAMQRLAFDEMLSIALKLEKEKLEKKKLSAIPILEDKLLSKDFFTSLPFELTKDQKQSIEDILSDISKTNPMNRLLNGDVGSGKTVVAALAVLQCIRNGYSAVVLAPTTVLAQQHFETFNKLLKPFDIDIQLWISSKKTSGESENRLIIGTHAVLFKKDMPKNLNLVVVDEQHRFGVEQREHLLKEGNQTPHYLTMTATPIPRSLTEIVFGSTQVSLIKEKPKNRKEVETKFVPYKKRYDCFNWISERIKKSNYKEQAFIVYPLIEESYTLDVKAVLTEFENLKNNNFKDIKIELLHGRIKDKEKNSLIERFKKKEFHVLVTTSVIEVGIDIPDATVMVIEDAHRFGLAQLHQLRGRVGRSELQSFCFVIPSKGEEKNEETIERLKYFSSHSSGFDVAEYDLKRRGPGEVYGIKQSGIPQFKVASLTDIELFKRAKTVAREILKRDNIDLEYIYENLFK</sequence>
<keyword evidence="3" id="KW-0378">Hydrolase</keyword>
<dbReference type="CDD" id="cd04488">
    <property type="entry name" value="RecG_wedge_OBF"/>
    <property type="match status" value="1"/>
</dbReference>
<evidence type="ECO:0000256" key="1">
    <source>
        <dbReference type="ARBA" id="ARBA00022741"/>
    </source>
</evidence>
<dbReference type="AlphaFoldDB" id="A0A2N2F411"/>
<evidence type="ECO:0000256" key="3">
    <source>
        <dbReference type="ARBA" id="ARBA00022801"/>
    </source>
</evidence>
<dbReference type="InterPro" id="IPR014001">
    <property type="entry name" value="Helicase_ATP-bd"/>
</dbReference>
<dbReference type="Proteomes" id="UP000233417">
    <property type="component" value="Unassembled WGS sequence"/>
</dbReference>
<proteinExistence type="predicted"/>
<dbReference type="GO" id="GO:0003677">
    <property type="term" value="F:DNA binding"/>
    <property type="evidence" value="ECO:0007669"/>
    <property type="project" value="UniProtKB-KW"/>
</dbReference>
<gene>
    <name evidence="11" type="ORF">CVU76_02745</name>
</gene>
<dbReference type="Pfam" id="PF00271">
    <property type="entry name" value="Helicase_C"/>
    <property type="match status" value="1"/>
</dbReference>
<evidence type="ECO:0000256" key="5">
    <source>
        <dbReference type="ARBA" id="ARBA00022840"/>
    </source>
</evidence>
<dbReference type="InterPro" id="IPR045562">
    <property type="entry name" value="RecG_dom3_C"/>
</dbReference>
<dbReference type="GO" id="GO:0005524">
    <property type="term" value="F:ATP binding"/>
    <property type="evidence" value="ECO:0007669"/>
    <property type="project" value="UniProtKB-KW"/>
</dbReference>
<protein>
    <recommendedName>
        <fullName evidence="8">Probable DNA 3'-5' helicase RecG</fullName>
    </recommendedName>
</protein>
<keyword evidence="4 11" id="KW-0347">Helicase</keyword>
<name>A0A2N2F411_9BACT</name>
<dbReference type="PROSITE" id="PS51194">
    <property type="entry name" value="HELICASE_CTER"/>
    <property type="match status" value="1"/>
</dbReference>
<dbReference type="Gene3D" id="3.40.50.300">
    <property type="entry name" value="P-loop containing nucleotide triphosphate hydrolases"/>
    <property type="match status" value="2"/>
</dbReference>
<dbReference type="GO" id="GO:0003678">
    <property type="term" value="F:DNA helicase activity"/>
    <property type="evidence" value="ECO:0007669"/>
    <property type="project" value="TreeGrafter"/>
</dbReference>
<dbReference type="NCBIfam" id="NF008168">
    <property type="entry name" value="PRK10917.2-2"/>
    <property type="match status" value="1"/>
</dbReference>
<dbReference type="Pfam" id="PF19833">
    <property type="entry name" value="RecG_dom3_C"/>
    <property type="match status" value="1"/>
</dbReference>
<dbReference type="GO" id="GO:0016787">
    <property type="term" value="F:hydrolase activity"/>
    <property type="evidence" value="ECO:0007669"/>
    <property type="project" value="UniProtKB-KW"/>
</dbReference>
<evidence type="ECO:0000259" key="10">
    <source>
        <dbReference type="PROSITE" id="PS51194"/>
    </source>
</evidence>
<dbReference type="SMART" id="SM00487">
    <property type="entry name" value="DEXDc"/>
    <property type="match status" value="1"/>
</dbReference>
<organism evidence="11 12">
    <name type="scientific">Candidatus Dojkabacteria bacterium HGW-Dojkabacteria-1</name>
    <dbReference type="NCBI Taxonomy" id="2013761"/>
    <lineage>
        <taxon>Bacteria</taxon>
        <taxon>Candidatus Dojkabacteria</taxon>
    </lineage>
</organism>
<dbReference type="InterPro" id="IPR011545">
    <property type="entry name" value="DEAD/DEAH_box_helicase_dom"/>
</dbReference>
<evidence type="ECO:0000256" key="7">
    <source>
        <dbReference type="ARBA" id="ARBA00023204"/>
    </source>
</evidence>
<dbReference type="EMBL" id="PHAO01000001">
    <property type="protein sequence ID" value="PKN02918.1"/>
    <property type="molecule type" value="Genomic_DNA"/>
</dbReference>
<accession>A0A2N2F411</accession>
<evidence type="ECO:0000256" key="8">
    <source>
        <dbReference type="ARBA" id="ARBA00049819"/>
    </source>
</evidence>
<dbReference type="Gene3D" id="2.40.50.140">
    <property type="entry name" value="Nucleic acid-binding proteins"/>
    <property type="match status" value="1"/>
</dbReference>
<dbReference type="SUPFAM" id="SSF50249">
    <property type="entry name" value="Nucleic acid-binding proteins"/>
    <property type="match status" value="1"/>
</dbReference>
<dbReference type="InterPro" id="IPR033454">
    <property type="entry name" value="RecG_wedge"/>
</dbReference>
<dbReference type="GO" id="GO:0006281">
    <property type="term" value="P:DNA repair"/>
    <property type="evidence" value="ECO:0007669"/>
    <property type="project" value="UniProtKB-KW"/>
</dbReference>
<reference evidence="11 12" key="1">
    <citation type="journal article" date="2017" name="ISME J.">
        <title>Potential for microbial H2 and metal transformations associated with novel bacteria and archaea in deep terrestrial subsurface sediments.</title>
        <authorList>
            <person name="Hernsdorf A.W."/>
            <person name="Amano Y."/>
            <person name="Miyakawa K."/>
            <person name="Ise K."/>
            <person name="Suzuki Y."/>
            <person name="Anantharaman K."/>
            <person name="Probst A."/>
            <person name="Burstein D."/>
            <person name="Thomas B.C."/>
            <person name="Banfield J.F."/>
        </authorList>
    </citation>
    <scope>NUCLEOTIDE SEQUENCE [LARGE SCALE GENOMIC DNA]</scope>
    <source>
        <strain evidence="11">HGW-Dojkabacteria-1</strain>
    </source>
</reference>
<dbReference type="PANTHER" id="PTHR47964:SF1">
    <property type="entry name" value="ATP-DEPENDENT DNA HELICASE HOMOLOG RECG, CHLOROPLASTIC"/>
    <property type="match status" value="1"/>
</dbReference>
<keyword evidence="1" id="KW-0547">Nucleotide-binding</keyword>
<evidence type="ECO:0000259" key="9">
    <source>
        <dbReference type="PROSITE" id="PS51192"/>
    </source>
</evidence>
<dbReference type="InterPro" id="IPR001650">
    <property type="entry name" value="Helicase_C-like"/>
</dbReference>
<dbReference type="SMART" id="SM00490">
    <property type="entry name" value="HELICc"/>
    <property type="match status" value="1"/>
</dbReference>
<dbReference type="PROSITE" id="PS51192">
    <property type="entry name" value="HELICASE_ATP_BIND_1"/>
    <property type="match status" value="1"/>
</dbReference>
<feature type="domain" description="Helicase ATP-binding" evidence="9">
    <location>
        <begin position="276"/>
        <end position="429"/>
    </location>
</feature>
<comment type="caution">
    <text evidence="11">The sequence shown here is derived from an EMBL/GenBank/DDBJ whole genome shotgun (WGS) entry which is preliminary data.</text>
</comment>
<keyword evidence="5" id="KW-0067">ATP-binding</keyword>
<evidence type="ECO:0000256" key="2">
    <source>
        <dbReference type="ARBA" id="ARBA00022763"/>
    </source>
</evidence>
<keyword evidence="2" id="KW-0227">DNA damage</keyword>